<comment type="similarity">
    <text evidence="2">Belongs to the membrane fusion protein (MFP) (TC 8.A.1) family.</text>
</comment>
<feature type="domain" description="AprE-like beta-barrel" evidence="10">
    <location>
        <begin position="360"/>
        <end position="449"/>
    </location>
</feature>
<evidence type="ECO:0000256" key="3">
    <source>
        <dbReference type="ARBA" id="ARBA00022448"/>
    </source>
</evidence>
<dbReference type="InterPro" id="IPR058982">
    <property type="entry name" value="Beta-barrel_AprE"/>
</dbReference>
<evidence type="ECO:0000256" key="7">
    <source>
        <dbReference type="ARBA" id="ARBA00022989"/>
    </source>
</evidence>
<dbReference type="GO" id="GO:0005886">
    <property type="term" value="C:plasma membrane"/>
    <property type="evidence" value="ECO:0007669"/>
    <property type="project" value="UniProtKB-SubCell"/>
</dbReference>
<keyword evidence="5" id="KW-0997">Cell inner membrane</keyword>
<dbReference type="PANTHER" id="PTHR30386">
    <property type="entry name" value="MEMBRANE FUSION SUBUNIT OF EMRAB-TOLC MULTIDRUG EFFLUX PUMP"/>
    <property type="match status" value="1"/>
</dbReference>
<dbReference type="PANTHER" id="PTHR30386:SF27">
    <property type="entry name" value="MEMBRANE FUSION PROTEIN (MFP) FAMILY PROTEIN"/>
    <property type="match status" value="1"/>
</dbReference>
<evidence type="ECO:0000256" key="2">
    <source>
        <dbReference type="ARBA" id="ARBA00009477"/>
    </source>
</evidence>
<keyword evidence="3" id="KW-0813">Transport</keyword>
<protein>
    <submittedName>
        <fullName evidence="11">Type i secretion membrane fusion protein hlyd family</fullName>
    </submittedName>
</protein>
<dbReference type="RefSeq" id="WP_180141902.1">
    <property type="nucleotide sequence ID" value="NZ_CAADHO010000005.1"/>
</dbReference>
<reference evidence="11 12" key="1">
    <citation type="submission" date="2019-03" db="EMBL/GenBank/DDBJ databases">
        <authorList>
            <person name="Nijsse B."/>
        </authorList>
    </citation>
    <scope>NUCLEOTIDE SEQUENCE [LARGE SCALE GENOMIC DNA]</scope>
    <source>
        <strain evidence="11">Desulfoluna butyratoxydans MSL71</strain>
    </source>
</reference>
<dbReference type="InterPro" id="IPR050739">
    <property type="entry name" value="MFP"/>
</dbReference>
<keyword evidence="4" id="KW-1003">Cell membrane</keyword>
<evidence type="ECO:0000256" key="8">
    <source>
        <dbReference type="ARBA" id="ARBA00023136"/>
    </source>
</evidence>
<dbReference type="Gene3D" id="2.40.30.170">
    <property type="match status" value="1"/>
</dbReference>
<dbReference type="AlphaFoldDB" id="A0A4U8YMW5"/>
<accession>A0A4U8YMW5</accession>
<keyword evidence="12" id="KW-1185">Reference proteome</keyword>
<evidence type="ECO:0000256" key="9">
    <source>
        <dbReference type="SAM" id="Phobius"/>
    </source>
</evidence>
<dbReference type="EMBL" id="CAADHO010000005">
    <property type="protein sequence ID" value="VFQ45405.1"/>
    <property type="molecule type" value="Genomic_DNA"/>
</dbReference>
<evidence type="ECO:0000259" key="10">
    <source>
        <dbReference type="Pfam" id="PF26002"/>
    </source>
</evidence>
<evidence type="ECO:0000256" key="5">
    <source>
        <dbReference type="ARBA" id="ARBA00022519"/>
    </source>
</evidence>
<sequence>MMSWIRIFREAVRLEKEKEQAPREGFEVEFLPAAVEILETPVSPAGRAVALSLCALFVLVLLLCIFGRMNIEAVARGKLIPLGHIKKVESLDMAKVESILVEEGQYVEKGQELIRLDPTERTSDLEQVTQEYLQDVLISCRAEEVLKALKSGLSVRSTGIREAVKQVAFSGGILEEEILLHQVLCNRQVGQFTAQVDDYDEQIKACRAETVSARARVKKLATLLPLYLEEEKVNRQLEESRLIDHMEWLRSKETLVNTREQLAVEESTINRCTAEISALEKRKTSFCESFLSERLTELTEARARAARLRPAIVKAREREKNFILTAPVAGIVQQLQVHTIGAVVQPAVPLLTIVPKDTRLEVEAMVENKDIGFIENGQAVKVKVDSFPYTKFGMIEGTVRHISMDAEEFEDGRILFPVKVSMENQHIQVDGRPVRLSPDMSVTAEVKTGKRRVIEFFLTPFLRGVDESLKER</sequence>
<evidence type="ECO:0000313" key="12">
    <source>
        <dbReference type="Proteomes" id="UP000507962"/>
    </source>
</evidence>
<gene>
    <name evidence="11" type="ORF">MSL71_30620</name>
</gene>
<evidence type="ECO:0000313" key="11">
    <source>
        <dbReference type="EMBL" id="VFQ45405.1"/>
    </source>
</evidence>
<keyword evidence="6 9" id="KW-0812">Transmembrane</keyword>
<keyword evidence="8 9" id="KW-0472">Membrane</keyword>
<keyword evidence="7 9" id="KW-1133">Transmembrane helix</keyword>
<dbReference type="PRINTS" id="PR01490">
    <property type="entry name" value="RTXTOXIND"/>
</dbReference>
<dbReference type="Pfam" id="PF26002">
    <property type="entry name" value="Beta-barrel_AprE"/>
    <property type="match status" value="1"/>
</dbReference>
<organism evidence="11 12">
    <name type="scientific">Desulfoluna butyratoxydans</name>
    <dbReference type="NCBI Taxonomy" id="231438"/>
    <lineage>
        <taxon>Bacteria</taxon>
        <taxon>Pseudomonadati</taxon>
        <taxon>Thermodesulfobacteriota</taxon>
        <taxon>Desulfobacteria</taxon>
        <taxon>Desulfobacterales</taxon>
        <taxon>Desulfolunaceae</taxon>
        <taxon>Desulfoluna</taxon>
    </lineage>
</organism>
<dbReference type="InterPro" id="IPR010129">
    <property type="entry name" value="T1SS_HlyD"/>
</dbReference>
<evidence type="ECO:0000256" key="6">
    <source>
        <dbReference type="ARBA" id="ARBA00022692"/>
    </source>
</evidence>
<dbReference type="Gene3D" id="2.40.50.100">
    <property type="match status" value="1"/>
</dbReference>
<dbReference type="NCBIfam" id="TIGR01843">
    <property type="entry name" value="type_I_hlyD"/>
    <property type="match status" value="1"/>
</dbReference>
<comment type="subcellular location">
    <subcellularLocation>
        <location evidence="1">Cell inner membrane</location>
        <topology evidence="1">Single-pass membrane protein</topology>
    </subcellularLocation>
</comment>
<dbReference type="Proteomes" id="UP000507962">
    <property type="component" value="Unassembled WGS sequence"/>
</dbReference>
<feature type="transmembrane region" description="Helical" evidence="9">
    <location>
        <begin position="48"/>
        <end position="66"/>
    </location>
</feature>
<evidence type="ECO:0000256" key="4">
    <source>
        <dbReference type="ARBA" id="ARBA00022475"/>
    </source>
</evidence>
<evidence type="ECO:0000256" key="1">
    <source>
        <dbReference type="ARBA" id="ARBA00004377"/>
    </source>
</evidence>
<name>A0A4U8YMW5_9BACT</name>
<dbReference type="GO" id="GO:0015031">
    <property type="term" value="P:protein transport"/>
    <property type="evidence" value="ECO:0007669"/>
    <property type="project" value="InterPro"/>
</dbReference>
<proteinExistence type="inferred from homology"/>